<dbReference type="CDD" id="cd00751">
    <property type="entry name" value="thiolase"/>
    <property type="match status" value="1"/>
</dbReference>
<dbReference type="EMBL" id="CAFBMH010000056">
    <property type="protein sequence ID" value="CAB4912277.1"/>
    <property type="molecule type" value="Genomic_DNA"/>
</dbReference>
<dbReference type="PIRSF" id="PIRSF000429">
    <property type="entry name" value="Ac-CoA_Ac_transf"/>
    <property type="match status" value="1"/>
</dbReference>
<dbReference type="InterPro" id="IPR020617">
    <property type="entry name" value="Thiolase_C"/>
</dbReference>
<gene>
    <name evidence="6" type="ORF">UFOPK2754_02695</name>
    <name evidence="7" type="ORF">UFOPK3139_00249</name>
    <name evidence="8" type="ORF">UFOPK3543_01586</name>
    <name evidence="9" type="ORF">UFOPK3967_03018</name>
</gene>
<dbReference type="InterPro" id="IPR020610">
    <property type="entry name" value="Thiolase_AS"/>
</dbReference>
<dbReference type="Pfam" id="PF02803">
    <property type="entry name" value="Thiolase_C"/>
    <property type="match status" value="1"/>
</dbReference>
<evidence type="ECO:0000256" key="2">
    <source>
        <dbReference type="ARBA" id="ARBA00022679"/>
    </source>
</evidence>
<keyword evidence="3" id="KW-0012">Acyltransferase</keyword>
<evidence type="ECO:0000259" key="5">
    <source>
        <dbReference type="Pfam" id="PF02803"/>
    </source>
</evidence>
<dbReference type="InterPro" id="IPR020613">
    <property type="entry name" value="Thiolase_CS"/>
</dbReference>
<dbReference type="EMBL" id="CAFBOS010000291">
    <property type="protein sequence ID" value="CAB5025403.1"/>
    <property type="molecule type" value="Genomic_DNA"/>
</dbReference>
<dbReference type="SUPFAM" id="SSF53901">
    <property type="entry name" value="Thiolase-like"/>
    <property type="match status" value="1"/>
</dbReference>
<dbReference type="InterPro" id="IPR016039">
    <property type="entry name" value="Thiolase-like"/>
</dbReference>
<evidence type="ECO:0000313" key="9">
    <source>
        <dbReference type="EMBL" id="CAB5025403.1"/>
    </source>
</evidence>
<evidence type="ECO:0000256" key="3">
    <source>
        <dbReference type="ARBA" id="ARBA00023315"/>
    </source>
</evidence>
<dbReference type="PANTHER" id="PTHR43365">
    <property type="entry name" value="BLR7806 PROTEIN"/>
    <property type="match status" value="1"/>
</dbReference>
<dbReference type="EMBL" id="CAEZYR010000133">
    <property type="protein sequence ID" value="CAB4764991.1"/>
    <property type="molecule type" value="Genomic_DNA"/>
</dbReference>
<evidence type="ECO:0000313" key="8">
    <source>
        <dbReference type="EMBL" id="CAB4912277.1"/>
    </source>
</evidence>
<evidence type="ECO:0000313" key="7">
    <source>
        <dbReference type="EMBL" id="CAB4814477.1"/>
    </source>
</evidence>
<keyword evidence="2" id="KW-0808">Transferase</keyword>
<evidence type="ECO:0000313" key="6">
    <source>
        <dbReference type="EMBL" id="CAB4764991.1"/>
    </source>
</evidence>
<dbReference type="EMBL" id="CAFABA010000005">
    <property type="protein sequence ID" value="CAB4814477.1"/>
    <property type="molecule type" value="Genomic_DNA"/>
</dbReference>
<protein>
    <submittedName>
        <fullName evidence="7">Unannotated protein</fullName>
    </submittedName>
</protein>
<feature type="domain" description="Thiolase N-terminal" evidence="4">
    <location>
        <begin position="11"/>
        <end position="267"/>
    </location>
</feature>
<dbReference type="InterPro" id="IPR020616">
    <property type="entry name" value="Thiolase_N"/>
</dbReference>
<reference evidence="7" key="1">
    <citation type="submission" date="2020-05" db="EMBL/GenBank/DDBJ databases">
        <authorList>
            <person name="Chiriac C."/>
            <person name="Salcher M."/>
            <person name="Ghai R."/>
            <person name="Kavagutti S V."/>
        </authorList>
    </citation>
    <scope>NUCLEOTIDE SEQUENCE</scope>
</reference>
<feature type="domain" description="Thiolase C-terminal" evidence="5">
    <location>
        <begin position="276"/>
        <end position="397"/>
    </location>
</feature>
<evidence type="ECO:0000256" key="1">
    <source>
        <dbReference type="ARBA" id="ARBA00010982"/>
    </source>
</evidence>
<dbReference type="AlphaFoldDB" id="A0A6J6ZAB8"/>
<dbReference type="NCBIfam" id="NF005889">
    <property type="entry name" value="PRK07850.1"/>
    <property type="match status" value="1"/>
</dbReference>
<dbReference type="PROSITE" id="PS00737">
    <property type="entry name" value="THIOLASE_2"/>
    <property type="match status" value="1"/>
</dbReference>
<comment type="similarity">
    <text evidence="1">Belongs to the thiolase-like superfamily. Thiolase family.</text>
</comment>
<evidence type="ECO:0000259" key="4">
    <source>
        <dbReference type="Pfam" id="PF00108"/>
    </source>
</evidence>
<sequence length="398" mass="41563">MFEGTKRMADVVIVEAVRAPIGRRNGGLAAMHSIDLLAAVQREVIERAGVDPMEVGQVVGGCVGQVGMQTGNVTRTAWLNAGLPIEVAATTVDTQCGSSQQATNLAYALVAGGVVDSAIACGIEIMSKVRMGSTVPKDPDSGKPVNKNYWKYHEYTSQFEGAERIAEKWGITREQCDAFGKQSQDRAAAAWAEGRYDTQIVGIDAPVLGDDGKPTGSQRIVRDEGLRETSLEGLAALKPTGRPDGVHTAASSSQISDGAGALLLMTAEKANRLGLRPLARIVATCLAGSDPVLMLTGPIPATQQLLAKSGLTIDEIDVVEINEAFASVVLAWQIETGADPARVNPNGGAIALGHPLGATGSILLTKALHELIRTDGRYGLVTMCCGGGIGTGTIIERL</sequence>
<dbReference type="NCBIfam" id="TIGR01930">
    <property type="entry name" value="AcCoA-C-Actrans"/>
    <property type="match status" value="1"/>
</dbReference>
<name>A0A6J6ZAB8_9ZZZZ</name>
<proteinExistence type="inferred from homology"/>
<organism evidence="7">
    <name type="scientific">freshwater metagenome</name>
    <dbReference type="NCBI Taxonomy" id="449393"/>
    <lineage>
        <taxon>unclassified sequences</taxon>
        <taxon>metagenomes</taxon>
        <taxon>ecological metagenomes</taxon>
    </lineage>
</organism>
<dbReference type="Gene3D" id="3.40.47.10">
    <property type="match status" value="2"/>
</dbReference>
<dbReference type="Pfam" id="PF00108">
    <property type="entry name" value="Thiolase_N"/>
    <property type="match status" value="1"/>
</dbReference>
<dbReference type="GO" id="GO:0016747">
    <property type="term" value="F:acyltransferase activity, transferring groups other than amino-acyl groups"/>
    <property type="evidence" value="ECO:0007669"/>
    <property type="project" value="InterPro"/>
</dbReference>
<dbReference type="InterPro" id="IPR002155">
    <property type="entry name" value="Thiolase"/>
</dbReference>
<dbReference type="PROSITE" id="PS00099">
    <property type="entry name" value="THIOLASE_3"/>
    <property type="match status" value="1"/>
</dbReference>
<accession>A0A6J6ZAB8</accession>
<dbReference type="PANTHER" id="PTHR43365:SF1">
    <property type="entry name" value="ACETYL-COA C-ACYLTRANSFERASE"/>
    <property type="match status" value="1"/>
</dbReference>